<dbReference type="STRING" id="178356.SAMN05216269_107175"/>
<feature type="domain" description="SH3b" evidence="5">
    <location>
        <begin position="212"/>
        <end position="275"/>
    </location>
</feature>
<evidence type="ECO:0000259" key="5">
    <source>
        <dbReference type="PROSITE" id="PS51781"/>
    </source>
</evidence>
<feature type="transmembrane region" description="Helical" evidence="4">
    <location>
        <begin position="154"/>
        <end position="174"/>
    </location>
</feature>
<keyword evidence="4" id="KW-1133">Transmembrane helix</keyword>
<evidence type="ECO:0000256" key="3">
    <source>
        <dbReference type="PROSITE-ProRule" id="PRU00339"/>
    </source>
</evidence>
<dbReference type="PROSITE" id="PS50005">
    <property type="entry name" value="TPR"/>
    <property type="match status" value="2"/>
</dbReference>
<dbReference type="Pfam" id="PF08239">
    <property type="entry name" value="SH3_3"/>
    <property type="match status" value="1"/>
</dbReference>
<dbReference type="PROSITE" id="PS50293">
    <property type="entry name" value="TPR_REGION"/>
    <property type="match status" value="1"/>
</dbReference>
<feature type="transmembrane region" description="Helical" evidence="4">
    <location>
        <begin position="32"/>
        <end position="49"/>
    </location>
</feature>
<feature type="repeat" description="TPR" evidence="3">
    <location>
        <begin position="79"/>
        <end position="112"/>
    </location>
</feature>
<organism evidence="6 7">
    <name type="scientific">Flavobacterium xinjiangense</name>
    <dbReference type="NCBI Taxonomy" id="178356"/>
    <lineage>
        <taxon>Bacteria</taxon>
        <taxon>Pseudomonadati</taxon>
        <taxon>Bacteroidota</taxon>
        <taxon>Flavobacteriia</taxon>
        <taxon>Flavobacteriales</taxon>
        <taxon>Flavobacteriaceae</taxon>
        <taxon>Flavobacterium</taxon>
    </lineage>
</organism>
<evidence type="ECO:0000256" key="2">
    <source>
        <dbReference type="ARBA" id="ARBA00022803"/>
    </source>
</evidence>
<keyword evidence="7" id="KW-1185">Reference proteome</keyword>
<evidence type="ECO:0000313" key="7">
    <source>
        <dbReference type="Proteomes" id="UP000184092"/>
    </source>
</evidence>
<gene>
    <name evidence="6" type="ORF">SAMN05216269_107175</name>
</gene>
<sequence>MNHQCHCEERSNLTLIFENGQSTTYTIKMKHILYILLLTTQVFFAQSGFEKGNELYKNGKYDQAVEAYENVLKENKQSAELYFNLGNSYYKLNKVAPSIYYYEKALVLNPNDSETANNLKFAQKRTIDEIKVVPKVGFGKLLRDFTGIYNYNTWAWISVVLATSFLLFFVGYYFSETTVSKRIFFFGMFVLIFLILVSVSSAIFEKSHFDKEKPAIVFAEIAEVRAEPQKASAAVIVLHEGTKVYVQEKVDNWKKVQLSDGTEGWIEGSFIREVK</sequence>
<dbReference type="PANTHER" id="PTHR44943:SF8">
    <property type="entry name" value="TPR REPEAT-CONTAINING PROTEIN MJ0263"/>
    <property type="match status" value="1"/>
</dbReference>
<name>A0A1M7LX62_9FLAO</name>
<dbReference type="AlphaFoldDB" id="A0A1M7LX62"/>
<dbReference type="InterPro" id="IPR011990">
    <property type="entry name" value="TPR-like_helical_dom_sf"/>
</dbReference>
<dbReference type="Pfam" id="PF13432">
    <property type="entry name" value="TPR_16"/>
    <property type="match status" value="1"/>
</dbReference>
<dbReference type="PROSITE" id="PS51781">
    <property type="entry name" value="SH3B"/>
    <property type="match status" value="1"/>
</dbReference>
<accession>A0A1M7LX62</accession>
<protein>
    <submittedName>
        <fullName evidence="6">SH3 domain-containing protein</fullName>
    </submittedName>
</protein>
<dbReference type="InterPro" id="IPR019734">
    <property type="entry name" value="TPR_rpt"/>
</dbReference>
<evidence type="ECO:0000256" key="1">
    <source>
        <dbReference type="ARBA" id="ARBA00022737"/>
    </source>
</evidence>
<dbReference type="SMART" id="SM00028">
    <property type="entry name" value="TPR"/>
    <property type="match status" value="2"/>
</dbReference>
<dbReference type="Gene3D" id="1.25.40.10">
    <property type="entry name" value="Tetratricopeptide repeat domain"/>
    <property type="match status" value="1"/>
</dbReference>
<feature type="transmembrane region" description="Helical" evidence="4">
    <location>
        <begin position="183"/>
        <end position="204"/>
    </location>
</feature>
<keyword evidence="1" id="KW-0677">Repeat</keyword>
<reference evidence="7" key="1">
    <citation type="submission" date="2016-11" db="EMBL/GenBank/DDBJ databases">
        <authorList>
            <person name="Varghese N."/>
            <person name="Submissions S."/>
        </authorList>
    </citation>
    <scope>NUCLEOTIDE SEQUENCE [LARGE SCALE GENOMIC DNA]</scope>
    <source>
        <strain evidence="7">CGMCC 1.2749</strain>
    </source>
</reference>
<dbReference type="InterPro" id="IPR003646">
    <property type="entry name" value="SH3-like_bac-type"/>
</dbReference>
<dbReference type="EMBL" id="FRCL01000007">
    <property type="protein sequence ID" value="SHM82871.1"/>
    <property type="molecule type" value="Genomic_DNA"/>
</dbReference>
<evidence type="ECO:0000256" key="4">
    <source>
        <dbReference type="SAM" id="Phobius"/>
    </source>
</evidence>
<proteinExistence type="predicted"/>
<dbReference type="PANTHER" id="PTHR44943">
    <property type="entry name" value="CELLULOSE SYNTHASE OPERON PROTEIN C"/>
    <property type="match status" value="1"/>
</dbReference>
<feature type="repeat" description="TPR" evidence="3">
    <location>
        <begin position="45"/>
        <end position="78"/>
    </location>
</feature>
<evidence type="ECO:0000313" key="6">
    <source>
        <dbReference type="EMBL" id="SHM82871.1"/>
    </source>
</evidence>
<dbReference type="Gene3D" id="2.30.30.40">
    <property type="entry name" value="SH3 Domains"/>
    <property type="match status" value="1"/>
</dbReference>
<dbReference type="Proteomes" id="UP000184092">
    <property type="component" value="Unassembled WGS sequence"/>
</dbReference>
<dbReference type="SUPFAM" id="SSF48452">
    <property type="entry name" value="TPR-like"/>
    <property type="match status" value="1"/>
</dbReference>
<keyword evidence="2 3" id="KW-0802">TPR repeat</keyword>
<keyword evidence="4" id="KW-0472">Membrane</keyword>
<keyword evidence="4" id="KW-0812">Transmembrane</keyword>
<dbReference type="InterPro" id="IPR051685">
    <property type="entry name" value="Ycf3/AcsC/BcsC/TPR_MFPF"/>
</dbReference>